<comment type="caution">
    <text evidence="2">The sequence shown here is derived from an EMBL/GenBank/DDBJ whole genome shotgun (WGS) entry which is preliminary data.</text>
</comment>
<feature type="region of interest" description="Disordered" evidence="1">
    <location>
        <begin position="863"/>
        <end position="912"/>
    </location>
</feature>
<feature type="region of interest" description="Disordered" evidence="1">
    <location>
        <begin position="224"/>
        <end position="364"/>
    </location>
</feature>
<evidence type="ECO:0000256" key="1">
    <source>
        <dbReference type="SAM" id="MobiDB-lite"/>
    </source>
</evidence>
<feature type="compositionally biased region" description="Basic residues" evidence="1">
    <location>
        <begin position="503"/>
        <end position="518"/>
    </location>
</feature>
<feature type="compositionally biased region" description="Basic residues" evidence="1">
    <location>
        <begin position="562"/>
        <end position="571"/>
    </location>
</feature>
<feature type="region of interest" description="Disordered" evidence="1">
    <location>
        <begin position="379"/>
        <end position="669"/>
    </location>
</feature>
<feature type="compositionally biased region" description="Basic and acidic residues" evidence="1">
    <location>
        <begin position="902"/>
        <end position="912"/>
    </location>
</feature>
<organism evidence="2">
    <name type="scientific">Cladocopium goreaui</name>
    <dbReference type="NCBI Taxonomy" id="2562237"/>
    <lineage>
        <taxon>Eukaryota</taxon>
        <taxon>Sar</taxon>
        <taxon>Alveolata</taxon>
        <taxon>Dinophyceae</taxon>
        <taxon>Suessiales</taxon>
        <taxon>Symbiodiniaceae</taxon>
        <taxon>Cladocopium</taxon>
    </lineage>
</organism>
<gene>
    <name evidence="2" type="ORF">C1SCF055_LOCUS16244</name>
</gene>
<dbReference type="EMBL" id="CAMXCT030001336">
    <property type="protein sequence ID" value="CAL4776462.1"/>
    <property type="molecule type" value="Genomic_DNA"/>
</dbReference>
<dbReference type="EMBL" id="CAMXCT020001336">
    <property type="protein sequence ID" value="CAL1142525.1"/>
    <property type="molecule type" value="Genomic_DNA"/>
</dbReference>
<feature type="compositionally biased region" description="Basic and acidic residues" evidence="1">
    <location>
        <begin position="590"/>
        <end position="601"/>
    </location>
</feature>
<reference evidence="3" key="2">
    <citation type="submission" date="2024-04" db="EMBL/GenBank/DDBJ databases">
        <authorList>
            <person name="Chen Y."/>
            <person name="Shah S."/>
            <person name="Dougan E. K."/>
            <person name="Thang M."/>
            <person name="Chan C."/>
        </authorList>
    </citation>
    <scope>NUCLEOTIDE SEQUENCE [LARGE SCALE GENOMIC DNA]</scope>
</reference>
<protein>
    <submittedName>
        <fullName evidence="2">Uncharacterized protein</fullName>
    </submittedName>
</protein>
<feature type="compositionally biased region" description="Acidic residues" evidence="1">
    <location>
        <begin position="285"/>
        <end position="295"/>
    </location>
</feature>
<evidence type="ECO:0000313" key="2">
    <source>
        <dbReference type="EMBL" id="CAI3989150.1"/>
    </source>
</evidence>
<evidence type="ECO:0000313" key="3">
    <source>
        <dbReference type="EMBL" id="CAL1142525.1"/>
    </source>
</evidence>
<feature type="compositionally biased region" description="Basic and acidic residues" evidence="1">
    <location>
        <begin position="608"/>
        <end position="633"/>
    </location>
</feature>
<dbReference type="Proteomes" id="UP001152797">
    <property type="component" value="Unassembled WGS sequence"/>
</dbReference>
<feature type="compositionally biased region" description="Acidic residues" evidence="1">
    <location>
        <begin position="525"/>
        <end position="541"/>
    </location>
</feature>
<evidence type="ECO:0000313" key="4">
    <source>
        <dbReference type="Proteomes" id="UP001152797"/>
    </source>
</evidence>
<keyword evidence="4" id="KW-1185">Reference proteome</keyword>
<reference evidence="2" key="1">
    <citation type="submission" date="2022-10" db="EMBL/GenBank/DDBJ databases">
        <authorList>
            <person name="Chen Y."/>
            <person name="Dougan E. K."/>
            <person name="Chan C."/>
            <person name="Rhodes N."/>
            <person name="Thang M."/>
        </authorList>
    </citation>
    <scope>NUCLEOTIDE SEQUENCE</scope>
</reference>
<proteinExistence type="predicted"/>
<feature type="region of interest" description="Disordered" evidence="1">
    <location>
        <begin position="74"/>
        <end position="104"/>
    </location>
</feature>
<dbReference type="EMBL" id="CAMXCT010001336">
    <property type="protein sequence ID" value="CAI3989150.1"/>
    <property type="molecule type" value="Genomic_DNA"/>
</dbReference>
<accession>A0A9P1FWB8</accession>
<feature type="region of interest" description="Disordered" evidence="1">
    <location>
        <begin position="1"/>
        <end position="21"/>
    </location>
</feature>
<name>A0A9P1FWB8_9DINO</name>
<feature type="compositionally biased region" description="Basic residues" evidence="1">
    <location>
        <begin position="472"/>
        <end position="492"/>
    </location>
</feature>
<feature type="compositionally biased region" description="Basic and acidic residues" evidence="1">
    <location>
        <begin position="388"/>
        <end position="397"/>
    </location>
</feature>
<sequence>MSHAIHAGRPLEAKTPSTTTPRDGYECVHCGLFSHDFETIHAMPCERSKESLETELQKQMAKLKRLKQLRTLESDLLAKASTPGTTPKAENPKGSKQGQAESSKEIAKEIFPPTPKDYGLGFFVGYKQDWAREFLAKVKGSGMDKAMEHCIVYGKAGKEFLFSPRGLVGNPDKDDFPIRVIFKPHASQRNFQTTGETVPPSEAEMDKIAEDIKEKLLPMLATEEKAEVKPSASAQRGESILRVPAPPVQKDPDSPDVIVTSETGEIESPHERSGAFFPDGQPYEFFEDSQPDEGEPCATLSSPPSPIPATAPSGGSCQVGGKQDEVLGEEEEQEKKPSDSDLAYPDHIVAAGVDPRPDPCAKNFKIPKIYSEGVDGAVVLSSSFGDSPKSDVADENGKAVPSNQATTTEATGVSRGSTLDPKSEEKHEPSTATSPMPPCPKPSEEKELQPLPTLPKEITGLDFIAPSEQVKPKAKAKAKGKAKAKAKGRSKTSKSASAPPGRGRGRARGRGGRGRGRASCRDVEDGNEEDGNEEGESEGESVADKSVSEGSVPAPLPEEAKRPKRPRVSKAKKTEEEGPGAPPPAKKKKVPEPGEKEDPPKTRKTRKPKVETDAVKSKRKTKEVPQTEAKKGDEEENEAKPKRKRKSDPSNMSPEEVELKAKRSRKSSAYHVTYKKNLEHGEDIARQRAKEVDLDRGEHGLDCKGPFGRHHAGYNVCSFDVDYSQKGMDFLGNGGFALFLLLMVAVANSCIFVVENPSHTVYPEKFGRKLLDVYKTADFEECRRDLRKIFAVDPKLTDRENFQKYPTGDLWSDAKLLDVVKYVYNYEGLRIPDSWAETMQSFMEEATEERIALLTRQLEPVPRSLTEVPTQKSGEVLPGSCKDKPAGLLPGANPPTRRSKRPERDVEPPSKQKYDKYYHRMVRYFKPRADGTKLCSDEAFSLWKTADGRSKLKSALMNGGSFEEMEAQVKRSMCDHAFGWAKQNGLWQINPVHKEEEASLVIERLFQVAENEGEEMSQTGSFQVEDPNFDFIGSSLSIEDPSLKAIENASKGAGATEGLGSSFRLVFPTLQQNQSPLTIVPQFLDCLAKKMEHAGKEQDCKPPLHKSFQSPMADGIGKSVGLLSTAFDDLSTLQGEALTEELESGHEKIKKKFAEITKLDIALNNLLVRESEATGEAIASHRDAQGFPEIVGKAGRVLGLPGRHRMMRTAQVGASLAMTSFCCPQKMHPSGSSLGETTGGSDLSGSDLADELMIGFEEGAESARRVVRLARVASRRMKRLGYLGDWVYLRKALKLESGFRSTREWWKFGSNLRSWNGQLVDPWKTDEPPTPLRTIPGVESPLLIRTDPAHTWPIGVGKEFAASTIFLLCHLDVWPANNMPDKLLGAWEHFQSWRLQQYPVLGGSGSDCIVVCKWLESVVDDPAMLPAFHVDW</sequence>
<feature type="compositionally biased region" description="Polar residues" evidence="1">
    <location>
        <begin position="401"/>
        <end position="417"/>
    </location>
</feature>